<evidence type="ECO:0000313" key="2">
    <source>
        <dbReference type="EMBL" id="SFP38846.1"/>
    </source>
</evidence>
<organism evidence="2 3">
    <name type="scientific">Geopseudomonas sagittaria</name>
    <dbReference type="NCBI Taxonomy" id="1135990"/>
    <lineage>
        <taxon>Bacteria</taxon>
        <taxon>Pseudomonadati</taxon>
        <taxon>Pseudomonadota</taxon>
        <taxon>Gammaproteobacteria</taxon>
        <taxon>Pseudomonadales</taxon>
        <taxon>Pseudomonadaceae</taxon>
        <taxon>Geopseudomonas</taxon>
    </lineage>
</organism>
<keyword evidence="3" id="KW-1185">Reference proteome</keyword>
<reference evidence="3" key="1">
    <citation type="submission" date="2016-10" db="EMBL/GenBank/DDBJ databases">
        <authorList>
            <person name="Varghese N."/>
            <person name="Submissions S."/>
        </authorList>
    </citation>
    <scope>NUCLEOTIDE SEQUENCE [LARGE SCALE GENOMIC DNA]</scope>
    <source>
        <strain evidence="3">JCM 18195</strain>
    </source>
</reference>
<evidence type="ECO:0008006" key="4">
    <source>
        <dbReference type="Google" id="ProtNLM"/>
    </source>
</evidence>
<protein>
    <recommendedName>
        <fullName evidence="4">DUF1654 domain-containing protein</fullName>
    </recommendedName>
</protein>
<proteinExistence type="predicted"/>
<gene>
    <name evidence="2" type="ORF">SAMN05216229_10291</name>
</gene>
<dbReference type="OrthoDB" id="6183446at2"/>
<evidence type="ECO:0000256" key="1">
    <source>
        <dbReference type="SAM" id="MobiDB-lite"/>
    </source>
</evidence>
<dbReference type="Pfam" id="PF07867">
    <property type="entry name" value="DUF1654"/>
    <property type="match status" value="1"/>
</dbReference>
<dbReference type="Proteomes" id="UP000243084">
    <property type="component" value="Unassembled WGS sequence"/>
</dbReference>
<name>A0A1I5PYY5_9GAMM</name>
<dbReference type="EMBL" id="FOXM01000002">
    <property type="protein sequence ID" value="SFP38846.1"/>
    <property type="molecule type" value="Genomic_DNA"/>
</dbReference>
<feature type="region of interest" description="Disordered" evidence="1">
    <location>
        <begin position="56"/>
        <end position="82"/>
    </location>
</feature>
<evidence type="ECO:0000313" key="3">
    <source>
        <dbReference type="Proteomes" id="UP000243084"/>
    </source>
</evidence>
<dbReference type="RefSeq" id="WP_092428076.1">
    <property type="nucleotide sequence ID" value="NZ_FOXM01000002.1"/>
</dbReference>
<dbReference type="InterPro" id="IPR012449">
    <property type="entry name" value="Phage_F116_Orf28"/>
</dbReference>
<accession>A0A1I5PYY5</accession>
<sequence>MAKKATAPTPLSSYELLAQRIKKQILTPRAQLERQAVIARAPDELEADWNQLLEQLSEEESVTTTPQEDGSIRLTWTKPEAE</sequence>
<dbReference type="AlphaFoldDB" id="A0A1I5PYY5"/>